<protein>
    <recommendedName>
        <fullName evidence="1">2Fe-2S ferredoxin-type domain-containing protein</fullName>
    </recommendedName>
</protein>
<dbReference type="Pfam" id="PF14574">
    <property type="entry name" value="RACo_C_ter"/>
    <property type="match status" value="1"/>
</dbReference>
<proteinExistence type="predicted"/>
<dbReference type="InterPro" id="IPR042259">
    <property type="entry name" value="Raco-like_middle_sf"/>
</dbReference>
<dbReference type="PANTHER" id="PTHR42895">
    <property type="entry name" value="IRON-SULFUR CLUSTER-BINDING PROTEIN-RELATED"/>
    <property type="match status" value="1"/>
</dbReference>
<dbReference type="InterPro" id="IPR012675">
    <property type="entry name" value="Beta-grasp_dom_sf"/>
</dbReference>
<name>A0A662DCT2_UNCAE</name>
<dbReference type="GO" id="GO:0051536">
    <property type="term" value="F:iron-sulfur cluster binding"/>
    <property type="evidence" value="ECO:0007669"/>
    <property type="project" value="InterPro"/>
</dbReference>
<feature type="domain" description="2Fe-2S ferredoxin-type" evidence="1">
    <location>
        <begin position="1"/>
        <end position="89"/>
    </location>
</feature>
<organism evidence="2 3">
    <name type="scientific">Aerophobetes bacterium</name>
    <dbReference type="NCBI Taxonomy" id="2030807"/>
    <lineage>
        <taxon>Bacteria</taxon>
        <taxon>Candidatus Aerophobota</taxon>
    </lineage>
</organism>
<accession>A0A662DCT2</accession>
<comment type="caution">
    <text evidence="2">The sequence shown here is derived from an EMBL/GenBank/DDBJ whole genome shotgun (WGS) entry which is preliminary data.</text>
</comment>
<evidence type="ECO:0000259" key="1">
    <source>
        <dbReference type="PROSITE" id="PS51085"/>
    </source>
</evidence>
<evidence type="ECO:0000313" key="2">
    <source>
        <dbReference type="EMBL" id="RLE12307.1"/>
    </source>
</evidence>
<dbReference type="Gene3D" id="3.30.420.480">
    <property type="entry name" value="Domain of unknown function (DUF4445)"/>
    <property type="match status" value="1"/>
</dbReference>
<gene>
    <name evidence="2" type="ORF">DRI96_04755</name>
</gene>
<dbReference type="Pfam" id="PF00111">
    <property type="entry name" value="Fer2"/>
    <property type="match status" value="1"/>
</dbReference>
<dbReference type="PROSITE" id="PS51085">
    <property type="entry name" value="2FE2S_FER_2"/>
    <property type="match status" value="1"/>
</dbReference>
<dbReference type="AlphaFoldDB" id="A0A662DCT2"/>
<dbReference type="PANTHER" id="PTHR42895:SF2">
    <property type="entry name" value="IRON-SULFUR CLUSTER PROTEIN"/>
    <property type="match status" value="1"/>
</dbReference>
<dbReference type="InterPro" id="IPR027980">
    <property type="entry name" value="RACo_C"/>
</dbReference>
<dbReference type="EMBL" id="QMQB01000168">
    <property type="protein sequence ID" value="RLE12307.1"/>
    <property type="molecule type" value="Genomic_DNA"/>
</dbReference>
<dbReference type="Proteomes" id="UP000267654">
    <property type="component" value="Unassembled WGS sequence"/>
</dbReference>
<dbReference type="InterPro" id="IPR052911">
    <property type="entry name" value="Corrinoid_activation_enz"/>
</dbReference>
<dbReference type="CDD" id="cd00207">
    <property type="entry name" value="fer2"/>
    <property type="match status" value="1"/>
</dbReference>
<feature type="non-terminal residue" evidence="2">
    <location>
        <position position="1"/>
    </location>
</feature>
<dbReference type="InterPro" id="IPR036010">
    <property type="entry name" value="2Fe-2S_ferredoxin-like_sf"/>
</dbReference>
<evidence type="ECO:0000313" key="3">
    <source>
        <dbReference type="Proteomes" id="UP000267654"/>
    </source>
</evidence>
<reference evidence="2 3" key="1">
    <citation type="submission" date="2018-06" db="EMBL/GenBank/DDBJ databases">
        <title>Extensive metabolic versatility and redundancy in microbially diverse, dynamic hydrothermal sediments.</title>
        <authorList>
            <person name="Dombrowski N."/>
            <person name="Teske A."/>
            <person name="Baker B.J."/>
        </authorList>
    </citation>
    <scope>NUCLEOTIDE SEQUENCE [LARGE SCALE GENOMIC DNA]</scope>
    <source>
        <strain evidence="2">B19_G9</strain>
    </source>
</reference>
<dbReference type="Pfam" id="PF17651">
    <property type="entry name" value="Raco_middle"/>
    <property type="match status" value="1"/>
</dbReference>
<dbReference type="Gene3D" id="3.10.20.30">
    <property type="match status" value="1"/>
</dbReference>
<dbReference type="InterPro" id="IPR001041">
    <property type="entry name" value="2Fe-2S_ferredoxin-type"/>
</dbReference>
<dbReference type="InterPro" id="IPR041414">
    <property type="entry name" value="Raco-like_middle"/>
</dbReference>
<sequence length="524" mass="56997">FPQFRKAREGVELSEGNIMEAARRIGIPIPSECGGNGICGKCVVRVEGEKGTLASKTSVEKKFNLDREERLACQARIVGDGNIRVFIKNIGKYTILSESVEAKTKLDPFVHIKNGKVFWNGKEIDKFRGKIYGLAIDVGTTTLVSQIVDLISGKIVATLADKNPQASFGDDVISRIEYTMRNKDGLRQLQRIVVDGINKELENFARQNNDADILNCIYEAVVVGNPTMRNIFFGIDVQSLGVIPFEPLSPGPLNVKATEVGLRINPEANVYGTPLIGGHAGADALANVIITEIYKAEKPSMIIDIGTNGEIVIGNKDKMMSASCAAGGAYEGAAVKYGTGAVEGAIKNVSIMDGKVKYETIGDKPPVGICGSGLIDLLSELLKNGLMTKKAKLNKDFFITKNIGISQQDVYQLITAKAGLRVDQDLLIKYYGISLKDIDKIYLSGAFGNFINPESAVNIGLLPNAREKIVKIGNGALAGARVMLISKEKRKDAEMVARKIEHVKPNERESDFIYLVAEKMYFES</sequence>
<dbReference type="SUPFAM" id="SSF54292">
    <property type="entry name" value="2Fe-2S ferredoxin-like"/>
    <property type="match status" value="1"/>
</dbReference>